<dbReference type="GO" id="GO:0071281">
    <property type="term" value="P:cellular response to iron ion"/>
    <property type="evidence" value="ECO:0007669"/>
    <property type="project" value="TreeGrafter"/>
</dbReference>
<keyword evidence="1 2" id="KW-0732">Signal</keyword>
<dbReference type="STRING" id="254161.SAMN05216256_11931"/>
<dbReference type="Pfam" id="PF01497">
    <property type="entry name" value="Peripla_BP_2"/>
    <property type="match status" value="1"/>
</dbReference>
<keyword evidence="5" id="KW-1185">Reference proteome</keyword>
<dbReference type="PROSITE" id="PS50983">
    <property type="entry name" value="FE_B12_PBP"/>
    <property type="match status" value="1"/>
</dbReference>
<dbReference type="AlphaFoldDB" id="A0A1S8DFK1"/>
<dbReference type="EMBL" id="MUBC01000028">
    <property type="protein sequence ID" value="ONM43422.1"/>
    <property type="molecule type" value="Genomic_DNA"/>
</dbReference>
<evidence type="ECO:0000259" key="3">
    <source>
        <dbReference type="PROSITE" id="PS50983"/>
    </source>
</evidence>
<dbReference type="PANTHER" id="PTHR30535">
    <property type="entry name" value="VITAMIN B12-BINDING PROTEIN"/>
    <property type="match status" value="1"/>
</dbReference>
<dbReference type="OrthoDB" id="6495095at2"/>
<gene>
    <name evidence="4" type="ORF">BXT89_12950</name>
</gene>
<proteinExistence type="predicted"/>
<name>A0A1S8DFK1_9GAMM</name>
<dbReference type="InterPro" id="IPR050902">
    <property type="entry name" value="ABC_Transporter_SBP"/>
</dbReference>
<evidence type="ECO:0000256" key="1">
    <source>
        <dbReference type="ARBA" id="ARBA00022729"/>
    </source>
</evidence>
<evidence type="ECO:0000313" key="5">
    <source>
        <dbReference type="Proteomes" id="UP000242847"/>
    </source>
</evidence>
<reference evidence="4 5" key="1">
    <citation type="submission" date="2017-01" db="EMBL/GenBank/DDBJ databases">
        <title>Draft genome sequence of Pseudomonas pachastrellae type strain CCUG 46540T from a deep sea.</title>
        <authorList>
            <person name="Gomila M."/>
            <person name="Mulet M."/>
            <person name="Lalucat J."/>
            <person name="Garcia-Valdes E."/>
        </authorList>
    </citation>
    <scope>NUCLEOTIDE SEQUENCE [LARGE SCALE GENOMIC DNA]</scope>
    <source>
        <strain evidence="4 5">CCUG 46540</strain>
    </source>
</reference>
<evidence type="ECO:0000256" key="2">
    <source>
        <dbReference type="SAM" id="SignalP"/>
    </source>
</evidence>
<sequence length="269" mass="29242">MRLLASLGLLCWLAAPLSAAERVVSIAPFLTDMVLQLDARSQLVGVLDDGQLHGELDNVARVGSYGTLSAERIVATKPDLVLAWSSGSPAELLARLRSWNIQVAEFDPQRLDDIDDMTLQLGELLDRKAQAAALAGSFNSQLDQLRAQQGANPPRVFLQLWDNPLYTVAGDQLLSDALSLCGADNVFADLTGLAPQVGREGVLVANPDTIIALADAGITAERWLDEWRRFPQLAAVEQQRLYVLDSDLLVRPTPAIIEGVGRLCELVRR</sequence>
<feature type="domain" description="Fe/B12 periplasmic-binding" evidence="3">
    <location>
        <begin position="22"/>
        <end position="269"/>
    </location>
</feature>
<dbReference type="SUPFAM" id="SSF53807">
    <property type="entry name" value="Helical backbone' metal receptor"/>
    <property type="match status" value="1"/>
</dbReference>
<dbReference type="InterPro" id="IPR002491">
    <property type="entry name" value="ABC_transptr_periplasmic_BD"/>
</dbReference>
<accession>A0A1S8DFK1</accession>
<evidence type="ECO:0000313" key="4">
    <source>
        <dbReference type="EMBL" id="ONM43422.1"/>
    </source>
</evidence>
<protein>
    <recommendedName>
        <fullName evidence="3">Fe/B12 periplasmic-binding domain-containing protein</fullName>
    </recommendedName>
</protein>
<dbReference type="NCBIfam" id="NF038402">
    <property type="entry name" value="TroA_like"/>
    <property type="match status" value="1"/>
</dbReference>
<dbReference type="PANTHER" id="PTHR30535:SF34">
    <property type="entry name" value="MOLYBDATE-BINDING PROTEIN MOLA"/>
    <property type="match status" value="1"/>
</dbReference>
<dbReference type="RefSeq" id="WP_083728097.1">
    <property type="nucleotide sequence ID" value="NZ_FOUD01000019.1"/>
</dbReference>
<feature type="chain" id="PRO_5010563535" description="Fe/B12 periplasmic-binding domain-containing protein" evidence="2">
    <location>
        <begin position="20"/>
        <end position="269"/>
    </location>
</feature>
<dbReference type="Gene3D" id="3.40.50.1980">
    <property type="entry name" value="Nitrogenase molybdenum iron protein domain"/>
    <property type="match status" value="2"/>
</dbReference>
<dbReference type="Proteomes" id="UP000242847">
    <property type="component" value="Unassembled WGS sequence"/>
</dbReference>
<dbReference type="InterPro" id="IPR054828">
    <property type="entry name" value="Vit_B12_bind_prot"/>
</dbReference>
<comment type="caution">
    <text evidence="4">The sequence shown here is derived from an EMBL/GenBank/DDBJ whole genome shotgun (WGS) entry which is preliminary data.</text>
</comment>
<feature type="signal peptide" evidence="2">
    <location>
        <begin position="1"/>
        <end position="19"/>
    </location>
</feature>
<organism evidence="4 5">
    <name type="scientific">Halopseudomonas pachastrellae</name>
    <dbReference type="NCBI Taxonomy" id="254161"/>
    <lineage>
        <taxon>Bacteria</taxon>
        <taxon>Pseudomonadati</taxon>
        <taxon>Pseudomonadota</taxon>
        <taxon>Gammaproteobacteria</taxon>
        <taxon>Pseudomonadales</taxon>
        <taxon>Pseudomonadaceae</taxon>
        <taxon>Halopseudomonas</taxon>
    </lineage>
</organism>